<sequence length="194" mass="22432">LKKYAFGVVSKTELTKTFDDLSERADAVPPLDGCAGFDSVVFVHLRRHWDIQPRPSDMVNWFLADWRRGAEKAKPLVECRVERLQKTWNSYIKSLMPSDGELWKKNKVDESMMRHCHSSLSIESKKIRTRNVRIERRLLTTPAGKKVGGEPTVAKRSKKRPMDSVDMISEQRRIHMRSRFSAKERDMVSGAALF</sequence>
<proteinExistence type="predicted"/>
<dbReference type="AlphaFoldDB" id="A0A0M3JAP6"/>
<evidence type="ECO:0000256" key="1">
    <source>
        <dbReference type="SAM" id="MobiDB-lite"/>
    </source>
</evidence>
<protein>
    <submittedName>
        <fullName evidence="2">Transposase</fullName>
    </submittedName>
</protein>
<dbReference type="WBParaSite" id="ASIM_0000466801-mRNA-1">
    <property type="protein sequence ID" value="ASIM_0000466801-mRNA-1"/>
    <property type="gene ID" value="ASIM_0000466801"/>
</dbReference>
<accession>A0A0M3JAP6</accession>
<evidence type="ECO:0000313" key="2">
    <source>
        <dbReference type="WBParaSite" id="ASIM_0000466801-mRNA-1"/>
    </source>
</evidence>
<name>A0A0M3JAP6_ANISI</name>
<reference evidence="2" key="1">
    <citation type="submission" date="2017-02" db="UniProtKB">
        <authorList>
            <consortium name="WormBaseParasite"/>
        </authorList>
    </citation>
    <scope>IDENTIFICATION</scope>
</reference>
<organism evidence="2">
    <name type="scientific">Anisakis simplex</name>
    <name type="common">Herring worm</name>
    <dbReference type="NCBI Taxonomy" id="6269"/>
    <lineage>
        <taxon>Eukaryota</taxon>
        <taxon>Metazoa</taxon>
        <taxon>Ecdysozoa</taxon>
        <taxon>Nematoda</taxon>
        <taxon>Chromadorea</taxon>
        <taxon>Rhabditida</taxon>
        <taxon>Spirurina</taxon>
        <taxon>Ascaridomorpha</taxon>
        <taxon>Ascaridoidea</taxon>
        <taxon>Anisakidae</taxon>
        <taxon>Anisakis</taxon>
        <taxon>Anisakis simplex complex</taxon>
    </lineage>
</organism>
<feature type="region of interest" description="Disordered" evidence="1">
    <location>
        <begin position="143"/>
        <end position="164"/>
    </location>
</feature>